<accession>A0A345UK07</accession>
<evidence type="ECO:0000256" key="3">
    <source>
        <dbReference type="ARBA" id="ARBA00023002"/>
    </source>
</evidence>
<evidence type="ECO:0000256" key="2">
    <source>
        <dbReference type="ARBA" id="ARBA00012897"/>
    </source>
</evidence>
<feature type="domain" description="Alanine dehydrogenase/pyridine nucleotide transhydrogenase NAD(H)-binding" evidence="4">
    <location>
        <begin position="180"/>
        <end position="328"/>
    </location>
</feature>
<dbReference type="KEGG" id="cprv:CYPRO_1558"/>
<dbReference type="Gene3D" id="3.40.50.720">
    <property type="entry name" value="NAD(P)-binding Rossmann-like Domain"/>
    <property type="match status" value="2"/>
</dbReference>
<dbReference type="SUPFAM" id="SSF51735">
    <property type="entry name" value="NAD(P)-binding Rossmann-fold domains"/>
    <property type="match status" value="1"/>
</dbReference>
<dbReference type="SMART" id="SM01003">
    <property type="entry name" value="AlaDh_PNT_N"/>
    <property type="match status" value="1"/>
</dbReference>
<dbReference type="RefSeq" id="WP_114984068.1">
    <property type="nucleotide sequence ID" value="NZ_CP027806.1"/>
</dbReference>
<dbReference type="Pfam" id="PF05222">
    <property type="entry name" value="AlaDh_PNT_N"/>
    <property type="match status" value="1"/>
</dbReference>
<reference evidence="6 7" key="1">
    <citation type="submission" date="2018-03" db="EMBL/GenBank/DDBJ databases">
        <title>Phenotypic and genomic properties of Cyclonatronum proteinivorum gen. nov., sp. nov., a haloalkaliphilic bacteroidete from soda lakes possessing Na+-translocating rhodopsin.</title>
        <authorList>
            <person name="Toshchakov S.V."/>
            <person name="Korzhenkov A."/>
            <person name="Samarov N.I."/>
            <person name="Kublanov I.V."/>
            <person name="Muntyan M.S."/>
            <person name="Sorokin D.Y."/>
        </authorList>
    </citation>
    <scope>NUCLEOTIDE SEQUENCE [LARGE SCALE GENOMIC DNA]</scope>
    <source>
        <strain evidence="6 7">Omega</strain>
    </source>
</reference>
<evidence type="ECO:0000313" key="7">
    <source>
        <dbReference type="Proteomes" id="UP000254808"/>
    </source>
</evidence>
<dbReference type="InterPro" id="IPR008141">
    <property type="entry name" value="Ala_DH"/>
</dbReference>
<dbReference type="EC" id="1.4.1.1" evidence="2"/>
<dbReference type="PANTHER" id="PTHR42795:SF1">
    <property type="entry name" value="ALANINE DEHYDROGENASE"/>
    <property type="match status" value="1"/>
</dbReference>
<evidence type="ECO:0000313" key="6">
    <source>
        <dbReference type="EMBL" id="AXJ00809.1"/>
    </source>
</evidence>
<evidence type="ECO:0000256" key="1">
    <source>
        <dbReference type="ARBA" id="ARBA00005689"/>
    </source>
</evidence>
<dbReference type="OrthoDB" id="9804592at2"/>
<proteinExistence type="inferred from homology"/>
<dbReference type="PANTHER" id="PTHR42795">
    <property type="entry name" value="ALANINE DEHYDROGENASE"/>
    <property type="match status" value="1"/>
</dbReference>
<dbReference type="CDD" id="cd05305">
    <property type="entry name" value="L-AlaDH"/>
    <property type="match status" value="1"/>
</dbReference>
<keyword evidence="3 6" id="KW-0560">Oxidoreductase</keyword>
<name>A0A345UK07_9BACT</name>
<sequence length="406" mass="44117">MEILNPDEFTQRLGLETLEKTLKKENGGISLKIGFPKERSNDENRVSVTPGGVSVLIANGHEVFIERGAGEGANFSDTEYSEAGAAVCDTAREVFRRCEMIVKVAPPVPDELEHIESGQIVLSAIHLGNADKLFFQTLIQKGITGVGFEFMQLTDGSFPIVRMLHEITGSMSVQIAAHYLESYANGQGVMLGGISGIPPATVVILGAGTIAEYAARTALGYGAQVYVMDNDLSRLRHLENALNRRIITMMANHQYLSSATRAADVIIGAAMVEGHRAPCMVTEQMVESMKPGSVIVDTVIDQGGCVATSRPTRHTSPVFQKHDVIHYCVPNIPSGVARTSTYALNNVVVPFLLEIGDEGGFAAALWSNHSLRSGTYVYKKNLTKKSLSRFFDIPFRDIEMLIASRI</sequence>
<organism evidence="6 7">
    <name type="scientific">Cyclonatronum proteinivorum</name>
    <dbReference type="NCBI Taxonomy" id="1457365"/>
    <lineage>
        <taxon>Bacteria</taxon>
        <taxon>Pseudomonadati</taxon>
        <taxon>Balneolota</taxon>
        <taxon>Balneolia</taxon>
        <taxon>Balneolales</taxon>
        <taxon>Cyclonatronaceae</taxon>
        <taxon>Cyclonatronum</taxon>
    </lineage>
</organism>
<dbReference type="Pfam" id="PF01262">
    <property type="entry name" value="AlaDh_PNT_C"/>
    <property type="match status" value="1"/>
</dbReference>
<dbReference type="GO" id="GO:0000286">
    <property type="term" value="F:alanine dehydrogenase activity"/>
    <property type="evidence" value="ECO:0007669"/>
    <property type="project" value="UniProtKB-EC"/>
</dbReference>
<dbReference type="InterPro" id="IPR007886">
    <property type="entry name" value="AlaDH/PNT_N"/>
</dbReference>
<evidence type="ECO:0000259" key="5">
    <source>
        <dbReference type="SMART" id="SM01003"/>
    </source>
</evidence>
<dbReference type="InterPro" id="IPR036291">
    <property type="entry name" value="NAD(P)-bd_dom_sf"/>
</dbReference>
<dbReference type="InterPro" id="IPR007698">
    <property type="entry name" value="AlaDH/PNT_NAD(H)-bd"/>
</dbReference>
<feature type="domain" description="Alanine dehydrogenase/pyridine nucleotide transhydrogenase N-terminal" evidence="5">
    <location>
        <begin position="34"/>
        <end position="168"/>
    </location>
</feature>
<protein>
    <recommendedName>
        <fullName evidence="2">alanine dehydrogenase</fullName>
        <ecNumber evidence="2">1.4.1.1</ecNumber>
    </recommendedName>
</protein>
<dbReference type="GO" id="GO:0005886">
    <property type="term" value="C:plasma membrane"/>
    <property type="evidence" value="ECO:0007669"/>
    <property type="project" value="TreeGrafter"/>
</dbReference>
<dbReference type="EMBL" id="CP027806">
    <property type="protein sequence ID" value="AXJ00809.1"/>
    <property type="molecule type" value="Genomic_DNA"/>
</dbReference>
<gene>
    <name evidence="6" type="ORF">CYPRO_1558</name>
</gene>
<dbReference type="AlphaFoldDB" id="A0A345UK07"/>
<keyword evidence="7" id="KW-1185">Reference proteome</keyword>
<dbReference type="GO" id="GO:0042853">
    <property type="term" value="P:L-alanine catabolic process"/>
    <property type="evidence" value="ECO:0007669"/>
    <property type="project" value="InterPro"/>
</dbReference>
<dbReference type="SMART" id="SM01002">
    <property type="entry name" value="AlaDh_PNT_C"/>
    <property type="match status" value="1"/>
</dbReference>
<dbReference type="Proteomes" id="UP000254808">
    <property type="component" value="Chromosome"/>
</dbReference>
<dbReference type="SUPFAM" id="SSF52283">
    <property type="entry name" value="Formate/glycerate dehydrogenase catalytic domain-like"/>
    <property type="match status" value="1"/>
</dbReference>
<evidence type="ECO:0000259" key="4">
    <source>
        <dbReference type="SMART" id="SM01002"/>
    </source>
</evidence>
<comment type="similarity">
    <text evidence="1">Belongs to the AlaDH/PNT family.</text>
</comment>